<protein>
    <submittedName>
        <fullName evidence="1">CLUMA_CG010184, isoform A</fullName>
    </submittedName>
</protein>
<dbReference type="EMBL" id="CVRI01000044">
    <property type="protein sequence ID" value="CRK96506.1"/>
    <property type="molecule type" value="Genomic_DNA"/>
</dbReference>
<evidence type="ECO:0000313" key="1">
    <source>
        <dbReference type="EMBL" id="CRK96506.1"/>
    </source>
</evidence>
<evidence type="ECO:0000313" key="2">
    <source>
        <dbReference type="Proteomes" id="UP000183832"/>
    </source>
</evidence>
<sequence length="86" mass="10244">MDRCFDEIVFVHKHQEEEKKQTNKLKSPMHNLRYLISDIAGEKTKQQSAMENKEQESEDDDKQNYISLRLSMDGFSYFWLQVASNL</sequence>
<dbReference type="AlphaFoldDB" id="A0A1J1I9U6"/>
<accession>A0A1J1I9U6</accession>
<gene>
    <name evidence="1" type="ORF">CLUMA_CG010184</name>
</gene>
<organism evidence="1 2">
    <name type="scientific">Clunio marinus</name>
    <dbReference type="NCBI Taxonomy" id="568069"/>
    <lineage>
        <taxon>Eukaryota</taxon>
        <taxon>Metazoa</taxon>
        <taxon>Ecdysozoa</taxon>
        <taxon>Arthropoda</taxon>
        <taxon>Hexapoda</taxon>
        <taxon>Insecta</taxon>
        <taxon>Pterygota</taxon>
        <taxon>Neoptera</taxon>
        <taxon>Endopterygota</taxon>
        <taxon>Diptera</taxon>
        <taxon>Nematocera</taxon>
        <taxon>Chironomoidea</taxon>
        <taxon>Chironomidae</taxon>
        <taxon>Clunio</taxon>
    </lineage>
</organism>
<name>A0A1J1I9U6_9DIPT</name>
<reference evidence="1 2" key="1">
    <citation type="submission" date="2015-04" db="EMBL/GenBank/DDBJ databases">
        <authorList>
            <person name="Syromyatnikov M.Y."/>
            <person name="Popov V.N."/>
        </authorList>
    </citation>
    <scope>NUCLEOTIDE SEQUENCE [LARGE SCALE GENOMIC DNA]</scope>
</reference>
<dbReference type="Proteomes" id="UP000183832">
    <property type="component" value="Unassembled WGS sequence"/>
</dbReference>
<keyword evidence="2" id="KW-1185">Reference proteome</keyword>
<proteinExistence type="predicted"/>